<dbReference type="GO" id="GO:0004803">
    <property type="term" value="F:transposase activity"/>
    <property type="evidence" value="ECO:0007669"/>
    <property type="project" value="InterPro"/>
</dbReference>
<evidence type="ECO:0000313" key="7">
    <source>
        <dbReference type="EMBL" id="AWK89530.1"/>
    </source>
</evidence>
<dbReference type="KEGG" id="azz:DEW08_26275"/>
<feature type="compositionally biased region" description="Basic residues" evidence="1">
    <location>
        <begin position="368"/>
        <end position="379"/>
    </location>
</feature>
<dbReference type="KEGG" id="azz:DEW08_27895"/>
<reference evidence="9" key="3">
    <citation type="journal article" date="2020" name="Int. J. Syst. Evol. Microbiol.">
        <title>Azospirillum thermophilum sp. nov., isolated from a hot spring.</title>
        <authorList>
            <person name="Zhao Z.-l."/>
            <person name="Ming H."/>
            <person name="Ding C.-L."/>
            <person name="Ji W.-L."/>
            <person name="Cheng L.-J."/>
            <person name="Niu M.-m."/>
            <person name="Zhang Y.-m."/>
            <person name="Zhang L.-Y."/>
            <person name="Meng X.-L."/>
            <person name="Nie G.-X."/>
        </authorList>
    </citation>
    <scope>NUCLEOTIDE SEQUENCE</scope>
    <source>
        <strain evidence="9">CFH 70021</strain>
        <plasmid evidence="7">unnamed2</plasmid>
        <plasmid evidence="9">unnamed3</plasmid>
    </source>
</reference>
<evidence type="ECO:0000313" key="5">
    <source>
        <dbReference type="EMBL" id="AWK86846.1"/>
    </source>
</evidence>
<dbReference type="KEGG" id="azz:DEW08_09365"/>
<dbReference type="NCBIfam" id="NF033564">
    <property type="entry name" value="transpos_ISAs1"/>
    <property type="match status" value="1"/>
</dbReference>
<dbReference type="Proteomes" id="UP000245629">
    <property type="component" value="Chromosome 2"/>
</dbReference>
<dbReference type="EMBL" id="CP029357">
    <property type="protein sequence ID" value="AWK89530.1"/>
    <property type="molecule type" value="Genomic_DNA"/>
</dbReference>
<reference evidence="10" key="1">
    <citation type="submission" date="2018-05" db="EMBL/GenBank/DDBJ databases">
        <title>Azospirillum thermophila sp. nov., a novel isolated from hot spring.</title>
        <authorList>
            <person name="Zhao Z."/>
        </authorList>
    </citation>
    <scope>NUCLEOTIDE SEQUENCE [LARGE SCALE GENOMIC DNA]</scope>
    <source>
        <strain evidence="10">CFH 70021</strain>
        <plasmid evidence="10">unnamed2</plasmid>
        <plasmid evidence="10">unnamed3</plasmid>
    </source>
</reference>
<dbReference type="EMBL" id="CP029353">
    <property type="protein sequence ID" value="AWK86939.1"/>
    <property type="molecule type" value="Genomic_DNA"/>
</dbReference>
<dbReference type="InterPro" id="IPR047647">
    <property type="entry name" value="ISAs1_transpos"/>
</dbReference>
<dbReference type="Proteomes" id="UP000245629">
    <property type="component" value="Plasmid unnamed2"/>
</dbReference>
<dbReference type="GO" id="GO:0003677">
    <property type="term" value="F:DNA binding"/>
    <property type="evidence" value="ECO:0007669"/>
    <property type="project" value="InterPro"/>
</dbReference>
<dbReference type="Pfam" id="PF13808">
    <property type="entry name" value="DDE_Tnp_1_assoc"/>
    <property type="match status" value="1"/>
</dbReference>
<reference evidence="9" key="2">
    <citation type="submission" date="2018-05" db="EMBL/GenBank/DDBJ databases">
        <authorList>
            <person name="Zhao Z."/>
        </authorList>
    </citation>
    <scope>NUCLEOTIDE SEQUENCE</scope>
    <source>
        <strain evidence="9">CFH 70021</strain>
        <plasmid evidence="7">unnamed2</plasmid>
        <plasmid evidence="9">unnamed3</plasmid>
    </source>
</reference>
<protein>
    <submittedName>
        <fullName evidence="9">ISAs1 family transposase</fullName>
    </submittedName>
</protein>
<dbReference type="Proteomes" id="UP000245629">
    <property type="component" value="Plasmid unnamed3"/>
</dbReference>
<keyword evidence="9" id="KW-0614">Plasmid</keyword>
<dbReference type="EMBL" id="CP029358">
    <property type="protein sequence ID" value="AWK90022.1"/>
    <property type="molecule type" value="Genomic_DNA"/>
</dbReference>
<dbReference type="KEGG" id="azz:DEW08_11940"/>
<dbReference type="OrthoDB" id="8001376at2"/>
<keyword evidence="10" id="KW-1185">Reference proteome</keyword>
<dbReference type="GO" id="GO:0006313">
    <property type="term" value="P:DNA transposition"/>
    <property type="evidence" value="ECO:0007669"/>
    <property type="project" value="InterPro"/>
</dbReference>
<geneLocation type="plasmid" evidence="9 10">
    <name>unnamed3</name>
</geneLocation>
<dbReference type="InterPro" id="IPR002559">
    <property type="entry name" value="Transposase_11"/>
</dbReference>
<name>A0A2S2CZU9_9PROT</name>
<accession>A0A2S2CZU9</accession>
<evidence type="ECO:0000313" key="6">
    <source>
        <dbReference type="EMBL" id="AWK86939.1"/>
    </source>
</evidence>
<proteinExistence type="predicted"/>
<dbReference type="InterPro" id="IPR032806">
    <property type="entry name" value="YbfD_N"/>
</dbReference>
<evidence type="ECO:0000313" key="9">
    <source>
        <dbReference type="EMBL" id="AWK90022.1"/>
    </source>
</evidence>
<gene>
    <name evidence="4" type="ORF">DEW08_09365</name>
    <name evidence="5" type="ORF">DEW08_11940</name>
    <name evidence="6" type="ORF">DEW08_12485</name>
    <name evidence="7" type="ORF">DEW08_26275</name>
    <name evidence="8" type="ORF">DEW08_27895</name>
    <name evidence="9" type="ORF">DEW08_28925</name>
</gene>
<evidence type="ECO:0000259" key="2">
    <source>
        <dbReference type="Pfam" id="PF01609"/>
    </source>
</evidence>
<organism evidence="9 10">
    <name type="scientific">Azospirillum thermophilum</name>
    <dbReference type="NCBI Taxonomy" id="2202148"/>
    <lineage>
        <taxon>Bacteria</taxon>
        <taxon>Pseudomonadati</taxon>
        <taxon>Pseudomonadota</taxon>
        <taxon>Alphaproteobacteria</taxon>
        <taxon>Rhodospirillales</taxon>
        <taxon>Azospirillaceae</taxon>
        <taxon>Azospirillum</taxon>
    </lineage>
</organism>
<sequence length="408" mass="45409">MSSIAAEFGQKSRLKALLDHFSLIDDPRDPWRVAYPLPEILLLAVCGTIADCEDYEAIAAWGEARLDFLRRFQPYHHGVPSGRWLTVFMNRINPCLFQDCFTAWVREAWPDRPELVAIDGKTSRRSHDRSRAQAPLHLVSAFATTSRLVLGQEAVEDKAGELAAIPVLLERLAADGGLTGAIVTIDAIACNATIAQAIRDAGADYLLAVKANQPTLRDEIETYFAEAPDVALEHATDIDKGHGRIEQRTVTVAREVDWLTGERRFPGEVRLPAVASIIRVGSKAELKDRCRFDTRYYVSSATLSAQAAAEAIRGHWGIENRLHWVLDVVFTDDQSRLRKGHGAQNMAVVRHFAINLVRKAEEPARPRSGLRRATKKPAKPKATSIKLRRKLAGWDTDYLDAILAAKIR</sequence>
<evidence type="ECO:0000313" key="8">
    <source>
        <dbReference type="EMBL" id="AWK89855.1"/>
    </source>
</evidence>
<dbReference type="KEGG" id="azz:DEW08_28925"/>
<evidence type="ECO:0000313" key="10">
    <source>
        <dbReference type="Proteomes" id="UP000245629"/>
    </source>
</evidence>
<dbReference type="KEGG" id="azz:DEW08_12485"/>
<dbReference type="RefSeq" id="WP_109326513.1">
    <property type="nucleotide sequence ID" value="NZ_CP029353.1"/>
</dbReference>
<dbReference type="PANTHER" id="PTHR30298">
    <property type="entry name" value="H REPEAT-ASSOCIATED PREDICTED TRANSPOSASE"/>
    <property type="match status" value="1"/>
</dbReference>
<dbReference type="PANTHER" id="PTHR30298:SF0">
    <property type="entry name" value="PROTEIN YBFL-RELATED"/>
    <property type="match status" value="1"/>
</dbReference>
<dbReference type="EMBL" id="CP029358">
    <property type="protein sequence ID" value="AWK89855.1"/>
    <property type="molecule type" value="Genomic_DNA"/>
</dbReference>
<feature type="domain" description="Transposase IS4-like" evidence="2">
    <location>
        <begin position="113"/>
        <end position="356"/>
    </location>
</feature>
<evidence type="ECO:0000256" key="1">
    <source>
        <dbReference type="SAM" id="MobiDB-lite"/>
    </source>
</evidence>
<dbReference type="InterPro" id="IPR051698">
    <property type="entry name" value="Transposase_11-like"/>
</dbReference>
<dbReference type="EMBL" id="CP029353">
    <property type="protein sequence ID" value="AWK86422.1"/>
    <property type="molecule type" value="Genomic_DNA"/>
</dbReference>
<feature type="domain" description="H repeat-associated protein N-terminal" evidence="3">
    <location>
        <begin position="18"/>
        <end position="105"/>
    </location>
</feature>
<dbReference type="EMBL" id="CP029353">
    <property type="protein sequence ID" value="AWK86846.1"/>
    <property type="molecule type" value="Genomic_DNA"/>
</dbReference>
<evidence type="ECO:0000259" key="3">
    <source>
        <dbReference type="Pfam" id="PF13808"/>
    </source>
</evidence>
<dbReference type="Pfam" id="PF01609">
    <property type="entry name" value="DDE_Tnp_1"/>
    <property type="match status" value="1"/>
</dbReference>
<geneLocation type="plasmid" evidence="7 10">
    <name>unnamed2</name>
</geneLocation>
<evidence type="ECO:0000313" key="4">
    <source>
        <dbReference type="EMBL" id="AWK86422.1"/>
    </source>
</evidence>
<feature type="region of interest" description="Disordered" evidence="1">
    <location>
        <begin position="363"/>
        <end position="383"/>
    </location>
</feature>
<dbReference type="AlphaFoldDB" id="A0A2S2CZU9"/>